<sequence length="111" mass="12277">MALPILLGARGSEATLIVRSHTEGLGPKAIFGMVTGLCDVFVRRYGRLRPYPALQVQTDQRRVVIPLNLIEGILPGNELEQLQLPDPYDFRGMTPADKTTGADYIVQYPQP</sequence>
<dbReference type="KEGG" id="ima:PO878_20180"/>
<dbReference type="AlphaFoldDB" id="A0AAE9Y5D4"/>
<evidence type="ECO:0000313" key="1">
    <source>
        <dbReference type="EMBL" id="WCO66814.1"/>
    </source>
</evidence>
<evidence type="ECO:0000313" key="2">
    <source>
        <dbReference type="Proteomes" id="UP001216390"/>
    </source>
</evidence>
<organism evidence="1 2">
    <name type="scientific">Iamia majanohamensis</name>
    <dbReference type="NCBI Taxonomy" id="467976"/>
    <lineage>
        <taxon>Bacteria</taxon>
        <taxon>Bacillati</taxon>
        <taxon>Actinomycetota</taxon>
        <taxon>Acidimicrobiia</taxon>
        <taxon>Acidimicrobiales</taxon>
        <taxon>Iamiaceae</taxon>
        <taxon>Iamia</taxon>
    </lineage>
</organism>
<dbReference type="Proteomes" id="UP001216390">
    <property type="component" value="Chromosome"/>
</dbReference>
<keyword evidence="2" id="KW-1185">Reference proteome</keyword>
<name>A0AAE9Y5D4_9ACTN</name>
<gene>
    <name evidence="1" type="ORF">PO878_20180</name>
</gene>
<proteinExistence type="predicted"/>
<dbReference type="RefSeq" id="WP_272736336.1">
    <property type="nucleotide sequence ID" value="NZ_CP116942.1"/>
</dbReference>
<dbReference type="EMBL" id="CP116942">
    <property type="protein sequence ID" value="WCO66814.1"/>
    <property type="molecule type" value="Genomic_DNA"/>
</dbReference>
<reference evidence="1" key="1">
    <citation type="submission" date="2023-01" db="EMBL/GenBank/DDBJ databases">
        <title>The diversity of Class Acidimicrobiia in South China Sea sediment environments and the proposal of Iamia marina sp. nov., a novel species of the genus Iamia.</title>
        <authorList>
            <person name="He Y."/>
            <person name="Tian X."/>
        </authorList>
    </citation>
    <scope>NUCLEOTIDE SEQUENCE</scope>
    <source>
        <strain evidence="1">DSM 19957</strain>
    </source>
</reference>
<protein>
    <submittedName>
        <fullName evidence="1">Uncharacterized protein</fullName>
    </submittedName>
</protein>
<accession>A0AAE9Y5D4</accession>